<evidence type="ECO:0000313" key="2">
    <source>
        <dbReference type="Proteomes" id="UP000653454"/>
    </source>
</evidence>
<evidence type="ECO:0000313" key="1">
    <source>
        <dbReference type="EMBL" id="CAG9120662.1"/>
    </source>
</evidence>
<dbReference type="Proteomes" id="UP000653454">
    <property type="component" value="Unassembled WGS sequence"/>
</dbReference>
<dbReference type="InterPro" id="IPR052603">
    <property type="entry name" value="EFCB6"/>
</dbReference>
<reference evidence="1" key="1">
    <citation type="submission" date="2020-11" db="EMBL/GenBank/DDBJ databases">
        <authorList>
            <person name="Whiteford S."/>
        </authorList>
    </citation>
    <scope>NUCLEOTIDE SEQUENCE</scope>
</reference>
<dbReference type="Gene3D" id="1.10.238.10">
    <property type="entry name" value="EF-hand"/>
    <property type="match status" value="2"/>
</dbReference>
<dbReference type="AlphaFoldDB" id="A0A8S4F1J9"/>
<protein>
    <submittedName>
        <fullName evidence="1">(diamondback moth) hypothetical protein</fullName>
    </submittedName>
</protein>
<name>A0A8S4F1J9_PLUXY</name>
<dbReference type="PANTHER" id="PTHR20875">
    <property type="entry name" value="EF-HAND CALCIUM-BINDING DOMAIN-CONTAINING PROTEIN 6-RELATED"/>
    <property type="match status" value="1"/>
</dbReference>
<dbReference type="InterPro" id="IPR011992">
    <property type="entry name" value="EF-hand-dom_pair"/>
</dbReference>
<gene>
    <name evidence="1" type="ORF">PLXY2_LOCUS7180</name>
</gene>
<dbReference type="PANTHER" id="PTHR20875:SF0">
    <property type="entry name" value="GH12158P"/>
    <property type="match status" value="1"/>
</dbReference>
<accession>A0A8S4F1J9</accession>
<dbReference type="SUPFAM" id="SSF47473">
    <property type="entry name" value="EF-hand"/>
    <property type="match status" value="3"/>
</dbReference>
<comment type="caution">
    <text evidence="1">The sequence shown here is derived from an EMBL/GenBank/DDBJ whole genome shotgun (WGS) entry which is preliminary data.</text>
</comment>
<sequence length="778" mass="87770">MHDKINRLPEVWKTCNKIRAAAFRVGLNLWDWYRPLDPDGNNIISESKFVSILAGPLRSVTGLSDAEIAQLADYFRTQDGRVLYHQLCSVIHGEDRATNAQASSNCLLEACPPPPPPACRSLDRWQRRRVCCLLATIGGRDVPLQPYFQDYELHRETTRCFHYIQQDAASNPQATPACLLEACRSLDRWQRRRVCCLLATIGGRDVPLQPYFQDYELVAKNDGRITFAHFARILNHVGLLLAPDDFNLLVRRFIVDSYTLDYVEFLKEIEAVKKMGIAGLGPEYLHPHAVLDTTPEKLARPEIDAGLPTTALGPNDVFHPILKPKPPTRQLVEIMLRVQEFVKQRRIRISEFLREHDPLNSGRMAPENFRRALDTCGLHQVLTPDEVLCIMKHYMDPNDSRRVCWRTFEDDCDQVFTTKELEKHPDFVPGGVSELVAALPPAGSAEARGDVSEDSLDLCQAAMLRVRAACKERSIDLRPAFRDHDEHNNGHVSRAHVRRVLARLGVLPTAAQVRALEYRYLDDCGFSYLRLLEDLEERPVESAVLAGPSAVVRQSNKSRGPSPLETDIVQILAKIKGKMVREGVRPMEFLRQFDPHNELVVPRADFYRGLASAGVSLTPVEMDTLMEVFAAPARRRFIDYVRFCDTVGEALTQGGLERAPLLTPVPHIPTIDTPLNFLNFEERHIVSGAMAKLAKFPDQLSNIMEVFKDIDKQQCGSLPRVSLDRALGQRGLLPLLSARERELVYKCFGYRKGCGDEVNYRALSKALDILFATSSAPC</sequence>
<dbReference type="EMBL" id="CAJHNJ030000024">
    <property type="protein sequence ID" value="CAG9120662.1"/>
    <property type="molecule type" value="Genomic_DNA"/>
</dbReference>
<proteinExistence type="predicted"/>
<keyword evidence="2" id="KW-1185">Reference proteome</keyword>
<organism evidence="1 2">
    <name type="scientific">Plutella xylostella</name>
    <name type="common">Diamondback moth</name>
    <name type="synonym">Plutella maculipennis</name>
    <dbReference type="NCBI Taxonomy" id="51655"/>
    <lineage>
        <taxon>Eukaryota</taxon>
        <taxon>Metazoa</taxon>
        <taxon>Ecdysozoa</taxon>
        <taxon>Arthropoda</taxon>
        <taxon>Hexapoda</taxon>
        <taxon>Insecta</taxon>
        <taxon>Pterygota</taxon>
        <taxon>Neoptera</taxon>
        <taxon>Endopterygota</taxon>
        <taxon>Lepidoptera</taxon>
        <taxon>Glossata</taxon>
        <taxon>Ditrysia</taxon>
        <taxon>Yponomeutoidea</taxon>
        <taxon>Plutellidae</taxon>
        <taxon>Plutella</taxon>
    </lineage>
</organism>